<name>L9ZDP4_9EURY</name>
<dbReference type="EMBL" id="AOII01000008">
    <property type="protein sequence ID" value="ELY83717.1"/>
    <property type="molecule type" value="Genomic_DNA"/>
</dbReference>
<dbReference type="PATRIC" id="fig|1227495.3.peg.70"/>
<reference evidence="1 2" key="1">
    <citation type="journal article" date="2014" name="PLoS Genet.">
        <title>Phylogenetically driven sequencing of extremely halophilic archaea reveals strategies for static and dynamic osmo-response.</title>
        <authorList>
            <person name="Becker E.A."/>
            <person name="Seitzer P.M."/>
            <person name="Tritt A."/>
            <person name="Larsen D."/>
            <person name="Krusor M."/>
            <person name="Yao A.I."/>
            <person name="Wu D."/>
            <person name="Madern D."/>
            <person name="Eisen J.A."/>
            <person name="Darling A.E."/>
            <person name="Facciotti M.T."/>
        </authorList>
    </citation>
    <scope>NUCLEOTIDE SEQUENCE [LARGE SCALE GENOMIC DNA]</scope>
    <source>
        <strain evidence="1 2">DSM 3751</strain>
    </source>
</reference>
<dbReference type="SUPFAM" id="SSF52540">
    <property type="entry name" value="P-loop containing nucleoside triphosphate hydrolases"/>
    <property type="match status" value="1"/>
</dbReference>
<gene>
    <name evidence="1" type="ORF">C487_00415</name>
</gene>
<dbReference type="AlphaFoldDB" id="L9ZDP4"/>
<dbReference type="InterPro" id="IPR027417">
    <property type="entry name" value="P-loop_NTPase"/>
</dbReference>
<dbReference type="Proteomes" id="UP000011618">
    <property type="component" value="Unassembled WGS sequence"/>
</dbReference>
<evidence type="ECO:0000313" key="2">
    <source>
        <dbReference type="Proteomes" id="UP000011618"/>
    </source>
</evidence>
<evidence type="ECO:0000313" key="1">
    <source>
        <dbReference type="EMBL" id="ELY83717.1"/>
    </source>
</evidence>
<organism evidence="1 2">
    <name type="scientific">Natrinema pallidum DSM 3751</name>
    <dbReference type="NCBI Taxonomy" id="1227495"/>
    <lineage>
        <taxon>Archaea</taxon>
        <taxon>Methanobacteriati</taxon>
        <taxon>Methanobacteriota</taxon>
        <taxon>Stenosarchaea group</taxon>
        <taxon>Halobacteria</taxon>
        <taxon>Halobacteriales</taxon>
        <taxon>Natrialbaceae</taxon>
        <taxon>Natrinema</taxon>
    </lineage>
</organism>
<comment type="caution">
    <text evidence="1">The sequence shown here is derived from an EMBL/GenBank/DDBJ whole genome shotgun (WGS) entry which is preliminary data.</text>
</comment>
<sequence length="27" mass="2976">MRSRIEPSLIVLDEPTAALDVPVRAQV</sequence>
<proteinExistence type="predicted"/>
<accession>L9ZDP4</accession>
<protein>
    <submittedName>
        <fullName evidence="1">Uncharacterized protein</fullName>
    </submittedName>
</protein>